<evidence type="ECO:0000313" key="5">
    <source>
        <dbReference type="Proteomes" id="UP001140560"/>
    </source>
</evidence>
<dbReference type="OrthoDB" id="153074at2759"/>
<dbReference type="PANTHER" id="PTHR43008">
    <property type="entry name" value="BENZIL REDUCTASE"/>
    <property type="match status" value="1"/>
</dbReference>
<evidence type="ECO:0000313" key="4">
    <source>
        <dbReference type="EMBL" id="KAJ4368434.1"/>
    </source>
</evidence>
<dbReference type="GO" id="GO:0016616">
    <property type="term" value="F:oxidoreductase activity, acting on the CH-OH group of donors, NAD or NADP as acceptor"/>
    <property type="evidence" value="ECO:0007669"/>
    <property type="project" value="UniProtKB-ARBA"/>
</dbReference>
<dbReference type="InterPro" id="IPR036291">
    <property type="entry name" value="NAD(P)-bd_dom_sf"/>
</dbReference>
<evidence type="ECO:0000256" key="3">
    <source>
        <dbReference type="ARBA" id="ARBA00023002"/>
    </source>
</evidence>
<dbReference type="CDD" id="cd05233">
    <property type="entry name" value="SDR_c"/>
    <property type="match status" value="1"/>
</dbReference>
<proteinExistence type="inferred from homology"/>
<evidence type="ECO:0000256" key="2">
    <source>
        <dbReference type="ARBA" id="ARBA00022857"/>
    </source>
</evidence>
<protein>
    <recommendedName>
        <fullName evidence="6">NAD(P)-binding protein</fullName>
    </recommendedName>
</protein>
<accession>A0A9W8Y5H4</accession>
<keyword evidence="3" id="KW-0560">Oxidoreductase</keyword>
<dbReference type="SUPFAM" id="SSF51735">
    <property type="entry name" value="NAD(P)-binding Rossmann-fold domains"/>
    <property type="match status" value="1"/>
</dbReference>
<dbReference type="PRINTS" id="PR00081">
    <property type="entry name" value="GDHRDH"/>
</dbReference>
<evidence type="ECO:0000256" key="1">
    <source>
        <dbReference type="ARBA" id="ARBA00006484"/>
    </source>
</evidence>
<keyword evidence="5" id="KW-1185">Reference proteome</keyword>
<comment type="similarity">
    <text evidence="1">Belongs to the short-chain dehydrogenases/reductases (SDR) family.</text>
</comment>
<dbReference type="AlphaFoldDB" id="A0A9W8Y5H4"/>
<dbReference type="Pfam" id="PF00106">
    <property type="entry name" value="adh_short"/>
    <property type="match status" value="2"/>
</dbReference>
<name>A0A9W8Y5H4_9PLEO</name>
<organism evidence="4 5">
    <name type="scientific">Neocucurbitaria cava</name>
    <dbReference type="NCBI Taxonomy" id="798079"/>
    <lineage>
        <taxon>Eukaryota</taxon>
        <taxon>Fungi</taxon>
        <taxon>Dikarya</taxon>
        <taxon>Ascomycota</taxon>
        <taxon>Pezizomycotina</taxon>
        <taxon>Dothideomycetes</taxon>
        <taxon>Pleosporomycetidae</taxon>
        <taxon>Pleosporales</taxon>
        <taxon>Pleosporineae</taxon>
        <taxon>Cucurbitariaceae</taxon>
        <taxon>Neocucurbitaria</taxon>
    </lineage>
</organism>
<dbReference type="GO" id="GO:0050664">
    <property type="term" value="F:oxidoreductase activity, acting on NAD(P)H, oxygen as acceptor"/>
    <property type="evidence" value="ECO:0007669"/>
    <property type="project" value="TreeGrafter"/>
</dbReference>
<keyword evidence="2" id="KW-0521">NADP</keyword>
<comment type="caution">
    <text evidence="4">The sequence shown here is derived from an EMBL/GenBank/DDBJ whole genome shotgun (WGS) entry which is preliminary data.</text>
</comment>
<dbReference type="EMBL" id="JAPEUY010000011">
    <property type="protein sequence ID" value="KAJ4368434.1"/>
    <property type="molecule type" value="Genomic_DNA"/>
</dbReference>
<reference evidence="4" key="1">
    <citation type="submission" date="2022-10" db="EMBL/GenBank/DDBJ databases">
        <title>Tapping the CABI collections for fungal endophytes: first genome assemblies for Collariella, Neodidymelliopsis, Ascochyta clinopodiicola, Didymella pomorum, Didymosphaeria variabile, Neocosmospora piperis and Neocucurbitaria cava.</title>
        <authorList>
            <person name="Hill R."/>
        </authorList>
    </citation>
    <scope>NUCLEOTIDE SEQUENCE</scope>
    <source>
        <strain evidence="4">IMI 356814</strain>
    </source>
</reference>
<dbReference type="PROSITE" id="PS00061">
    <property type="entry name" value="ADH_SHORT"/>
    <property type="match status" value="1"/>
</dbReference>
<evidence type="ECO:0008006" key="6">
    <source>
        <dbReference type="Google" id="ProtNLM"/>
    </source>
</evidence>
<dbReference type="InterPro" id="IPR002347">
    <property type="entry name" value="SDR_fam"/>
</dbReference>
<dbReference type="Proteomes" id="UP001140560">
    <property type="component" value="Unassembled WGS sequence"/>
</dbReference>
<sequence length="310" mass="33953">MAAPRHQTILIVGGRTGIGSHVVDAIRSGHGASNTNIVTYGLDESGKFMPEIPFSVDSDFSLACHPGDVTSPASREKVVQYCVEKYGGIDTLVYCAGVITPIARIEKMNMEAVKKAFDVNVFGAMAMVLSTSFASSLPPHQPKRPTYNPALYESIIDLPQVQLCLPYLRQSRISTPLNAAHGKIIILTSACDADVTYHGWTPYCTTKAALTRFISCIAHEEPLLSVQGVYPKLTRTKMPEDVINGKYKGVMADHEIERFRIWNEMGDEMVEPPEWCGEAVAKLAVGLFEGGKSGETLYYDEHVPKKIKGT</sequence>
<dbReference type="InterPro" id="IPR020904">
    <property type="entry name" value="Sc_DH/Rdtase_CS"/>
</dbReference>
<gene>
    <name evidence="4" type="ORF">N0V83_006791</name>
</gene>
<dbReference type="PANTHER" id="PTHR43008:SF8">
    <property type="entry name" value="BENZIL REDUCTASE ((S)-BENZOIN FORMING) IRC24"/>
    <property type="match status" value="1"/>
</dbReference>
<dbReference type="Gene3D" id="3.40.50.720">
    <property type="entry name" value="NAD(P)-binding Rossmann-like Domain"/>
    <property type="match status" value="1"/>
</dbReference>